<evidence type="ECO:0000313" key="2">
    <source>
        <dbReference type="Proteomes" id="UP000285286"/>
    </source>
</evidence>
<keyword evidence="2" id="KW-1185">Reference proteome</keyword>
<dbReference type="EMBL" id="MOAM01000035">
    <property type="protein sequence ID" value="ROL64820.1"/>
    <property type="molecule type" value="Genomic_DNA"/>
</dbReference>
<reference evidence="1 2" key="1">
    <citation type="submission" date="2016-10" db="EMBL/GenBank/DDBJ databases">
        <title>Comparative genome analysis of multiple Pseudomonas spp. focuses on biocontrol and plant growth promoting traits.</title>
        <authorList>
            <person name="Tao X.-Y."/>
            <person name="Taylor C.G."/>
        </authorList>
    </citation>
    <scope>NUCLEOTIDE SEQUENCE [LARGE SCALE GENOMIC DNA]</scope>
    <source>
        <strain evidence="1 2">15D11</strain>
    </source>
</reference>
<proteinExistence type="predicted"/>
<comment type="caution">
    <text evidence="1">The sequence shown here is derived from an EMBL/GenBank/DDBJ whole genome shotgun (WGS) entry which is preliminary data.</text>
</comment>
<evidence type="ECO:0000313" key="1">
    <source>
        <dbReference type="EMBL" id="ROL64820.1"/>
    </source>
</evidence>
<accession>A0A423CZZ0</accession>
<sequence length="83" mass="8934">MPFDLWWVKAIGCAGLTGVASFICMDIQLDVAGADEESPALLASLPSMLPWTGQLPLWQRLGLPTGVSTDDVARVTCHLHKDV</sequence>
<gene>
    <name evidence="1" type="ORF">BHU25_23385</name>
</gene>
<protein>
    <submittedName>
        <fullName evidence="1">Uncharacterized protein</fullName>
    </submittedName>
</protein>
<dbReference type="Proteomes" id="UP000285286">
    <property type="component" value="Unassembled WGS sequence"/>
</dbReference>
<organism evidence="1 2">
    <name type="scientific">Pseudomonas vranovensis</name>
    <dbReference type="NCBI Taxonomy" id="321661"/>
    <lineage>
        <taxon>Bacteria</taxon>
        <taxon>Pseudomonadati</taxon>
        <taxon>Pseudomonadota</taxon>
        <taxon>Gammaproteobacteria</taxon>
        <taxon>Pseudomonadales</taxon>
        <taxon>Pseudomonadaceae</taxon>
        <taxon>Pseudomonas</taxon>
    </lineage>
</organism>
<dbReference type="AlphaFoldDB" id="A0A423CZZ0"/>
<name>A0A423CZZ0_9PSED</name>